<dbReference type="InterPro" id="IPR001584">
    <property type="entry name" value="Integrase_cat-core"/>
</dbReference>
<dbReference type="InterPro" id="IPR000477">
    <property type="entry name" value="RT_dom"/>
</dbReference>
<dbReference type="Pfam" id="PF00665">
    <property type="entry name" value="rve"/>
    <property type="match status" value="1"/>
</dbReference>
<evidence type="ECO:0000313" key="2">
    <source>
        <dbReference type="EMBL" id="RDX77663.1"/>
    </source>
</evidence>
<sequence length="358" mass="41207">MNSTIMDVVKKEVTKLHAAGIIYPISDNQWVSPVQVVPKKFGMTVMKNQHDELVPMRIQNSCYMQIHIAPEDQHKTTFTCPFSTFAYTHMPFGLCNASSTFQRCMTSIFSDLLQDCMEKPDAKSRLIWWMLLLQEFDIEIRDKCIPEAKINSVLQLCHAAPGGEHYRATQTTMRVLDCGLYWPTIFRDAYQFVSTCDKCQKAGIAITRRHEMPQQPILFCKVFDVWGIDFMGPFPVSNGYSYMLLAVDYVSRWVETIATKTNDAKVVFGMPKALISDQGSHFYNRAMPSLLHKYRVVHRIATAYQPQTNSQAKVFNREINKTLQNMTNPNKKDWSRLLDNALWAHKTAYRTPLGMSPY</sequence>
<dbReference type="PANTHER" id="PTHR47266">
    <property type="entry name" value="ENDONUCLEASE-RELATED"/>
    <property type="match status" value="1"/>
</dbReference>
<dbReference type="SUPFAM" id="SSF53098">
    <property type="entry name" value="Ribonuclease H-like"/>
    <property type="match status" value="1"/>
</dbReference>
<dbReference type="Gene3D" id="1.10.340.70">
    <property type="match status" value="1"/>
</dbReference>
<dbReference type="Pfam" id="PF00078">
    <property type="entry name" value="RVT_1"/>
    <property type="match status" value="1"/>
</dbReference>
<dbReference type="InterPro" id="IPR012337">
    <property type="entry name" value="RNaseH-like_sf"/>
</dbReference>
<dbReference type="GO" id="GO:0003676">
    <property type="term" value="F:nucleic acid binding"/>
    <property type="evidence" value="ECO:0007669"/>
    <property type="project" value="InterPro"/>
</dbReference>
<evidence type="ECO:0000259" key="1">
    <source>
        <dbReference type="PROSITE" id="PS50994"/>
    </source>
</evidence>
<keyword evidence="3" id="KW-1185">Reference proteome</keyword>
<feature type="non-terminal residue" evidence="2">
    <location>
        <position position="1"/>
    </location>
</feature>
<protein>
    <submittedName>
        <fullName evidence="2">Mitochondrial protein</fullName>
    </submittedName>
</protein>
<name>A0A371FHR2_MUCPR</name>
<reference evidence="2" key="1">
    <citation type="submission" date="2018-05" db="EMBL/GenBank/DDBJ databases">
        <title>Draft genome of Mucuna pruriens seed.</title>
        <authorList>
            <person name="Nnadi N.E."/>
            <person name="Vos R."/>
            <person name="Hasami M.H."/>
            <person name="Devisetty U.K."/>
            <person name="Aguiy J.C."/>
        </authorList>
    </citation>
    <scope>NUCLEOTIDE SEQUENCE [LARGE SCALE GENOMIC DNA]</scope>
    <source>
        <strain evidence="2">JCA_2017</strain>
    </source>
</reference>
<dbReference type="CDD" id="cd01647">
    <property type="entry name" value="RT_LTR"/>
    <property type="match status" value="1"/>
</dbReference>
<dbReference type="Gene3D" id="3.10.10.10">
    <property type="entry name" value="HIV Type 1 Reverse Transcriptase, subunit A, domain 1"/>
    <property type="match status" value="1"/>
</dbReference>
<dbReference type="InterPro" id="IPR041588">
    <property type="entry name" value="Integrase_H2C2"/>
</dbReference>
<accession>A0A371FHR2</accession>
<evidence type="ECO:0000313" key="3">
    <source>
        <dbReference type="Proteomes" id="UP000257109"/>
    </source>
</evidence>
<comment type="caution">
    <text evidence="2">The sequence shown here is derived from an EMBL/GenBank/DDBJ whole genome shotgun (WGS) entry which is preliminary data.</text>
</comment>
<dbReference type="SUPFAM" id="SSF56672">
    <property type="entry name" value="DNA/RNA polymerases"/>
    <property type="match status" value="1"/>
</dbReference>
<dbReference type="Proteomes" id="UP000257109">
    <property type="component" value="Unassembled WGS sequence"/>
</dbReference>
<dbReference type="PROSITE" id="PS50994">
    <property type="entry name" value="INTEGRASE"/>
    <property type="match status" value="1"/>
</dbReference>
<dbReference type="GO" id="GO:0015074">
    <property type="term" value="P:DNA integration"/>
    <property type="evidence" value="ECO:0007669"/>
    <property type="project" value="InterPro"/>
</dbReference>
<dbReference type="Pfam" id="PF17921">
    <property type="entry name" value="Integrase_H2C2"/>
    <property type="match status" value="1"/>
</dbReference>
<dbReference type="InterPro" id="IPR036397">
    <property type="entry name" value="RNaseH_sf"/>
</dbReference>
<dbReference type="OrthoDB" id="1742462at2759"/>
<feature type="domain" description="Integrase catalytic" evidence="1">
    <location>
        <begin position="212"/>
        <end position="358"/>
    </location>
</feature>
<dbReference type="Gene3D" id="3.30.420.10">
    <property type="entry name" value="Ribonuclease H-like superfamily/Ribonuclease H"/>
    <property type="match status" value="1"/>
</dbReference>
<dbReference type="InterPro" id="IPR052160">
    <property type="entry name" value="Gypsy_RT_Integrase-like"/>
</dbReference>
<dbReference type="AlphaFoldDB" id="A0A371FHR2"/>
<organism evidence="2 3">
    <name type="scientific">Mucuna pruriens</name>
    <name type="common">Velvet bean</name>
    <name type="synonym">Dolichos pruriens</name>
    <dbReference type="NCBI Taxonomy" id="157652"/>
    <lineage>
        <taxon>Eukaryota</taxon>
        <taxon>Viridiplantae</taxon>
        <taxon>Streptophyta</taxon>
        <taxon>Embryophyta</taxon>
        <taxon>Tracheophyta</taxon>
        <taxon>Spermatophyta</taxon>
        <taxon>Magnoliopsida</taxon>
        <taxon>eudicotyledons</taxon>
        <taxon>Gunneridae</taxon>
        <taxon>Pentapetalae</taxon>
        <taxon>rosids</taxon>
        <taxon>fabids</taxon>
        <taxon>Fabales</taxon>
        <taxon>Fabaceae</taxon>
        <taxon>Papilionoideae</taxon>
        <taxon>50 kb inversion clade</taxon>
        <taxon>NPAAA clade</taxon>
        <taxon>indigoferoid/millettioid clade</taxon>
        <taxon>Phaseoleae</taxon>
        <taxon>Mucuna</taxon>
    </lineage>
</organism>
<dbReference type="InterPro" id="IPR043502">
    <property type="entry name" value="DNA/RNA_pol_sf"/>
</dbReference>
<dbReference type="EMBL" id="QJKJ01009117">
    <property type="protein sequence ID" value="RDX77663.1"/>
    <property type="molecule type" value="Genomic_DNA"/>
</dbReference>
<gene>
    <name evidence="2" type="ORF">CR513_42170</name>
</gene>
<proteinExistence type="predicted"/>